<dbReference type="EMBL" id="LCRI01000009">
    <property type="protein sequence ID" value="KKW32946.1"/>
    <property type="molecule type" value="Genomic_DNA"/>
</dbReference>
<accession>A0A0G1XPS6</accession>
<proteinExistence type="predicted"/>
<organism evidence="1 2">
    <name type="scientific">Candidatus Uhrbacteria bacterium GW2011_GWA2_53_10</name>
    <dbReference type="NCBI Taxonomy" id="1618980"/>
    <lineage>
        <taxon>Bacteria</taxon>
        <taxon>Candidatus Uhriibacteriota</taxon>
    </lineage>
</organism>
<evidence type="ECO:0000313" key="1">
    <source>
        <dbReference type="EMBL" id="KKW32946.1"/>
    </source>
</evidence>
<dbReference type="Proteomes" id="UP000034711">
    <property type="component" value="Unassembled WGS sequence"/>
</dbReference>
<evidence type="ECO:0000313" key="2">
    <source>
        <dbReference type="Proteomes" id="UP000034711"/>
    </source>
</evidence>
<evidence type="ECO:0008006" key="3">
    <source>
        <dbReference type="Google" id="ProtNLM"/>
    </source>
</evidence>
<name>A0A0G1XPS6_9BACT</name>
<dbReference type="PATRIC" id="fig|1618980.3.peg.207"/>
<protein>
    <recommendedName>
        <fullName evidence="3">3D domain-containing protein</fullName>
    </recommendedName>
</protein>
<gene>
    <name evidence="1" type="ORF">UY77_C0009G0014</name>
</gene>
<comment type="caution">
    <text evidence="1">The sequence shown here is derived from an EMBL/GenBank/DDBJ whole genome shotgun (WGS) entry which is preliminary data.</text>
</comment>
<sequence>MRNTTMVWKAKRIVRTFGKDILLGVFLGWFAMLVVAPAIANADADVSLKLPDPKTVEMMVSAMQNETQAFGDLPRAENAAARRTMTVSMTAYTSEVWQTDSTPFITASNTHVRDGIVAANFLPFGTKVRIPDLYGDKVFVVEDRMNKRYWHKMDIWMDDLGEARQFGVKRAMIEIY</sequence>
<reference evidence="1 2" key="1">
    <citation type="journal article" date="2015" name="Nature">
        <title>rRNA introns, odd ribosomes, and small enigmatic genomes across a large radiation of phyla.</title>
        <authorList>
            <person name="Brown C.T."/>
            <person name="Hug L.A."/>
            <person name="Thomas B.C."/>
            <person name="Sharon I."/>
            <person name="Castelle C.J."/>
            <person name="Singh A."/>
            <person name="Wilkins M.J."/>
            <person name="Williams K.H."/>
            <person name="Banfield J.F."/>
        </authorList>
    </citation>
    <scope>NUCLEOTIDE SEQUENCE [LARGE SCALE GENOMIC DNA]</scope>
</reference>
<dbReference type="AlphaFoldDB" id="A0A0G1XPS6"/>
<dbReference type="CDD" id="cd22784">
    <property type="entry name" value="DPBB_MltA_YuiC-like"/>
    <property type="match status" value="1"/>
</dbReference>